<dbReference type="EMBL" id="BPVZ01000037">
    <property type="protein sequence ID" value="GKV12641.1"/>
    <property type="molecule type" value="Genomic_DNA"/>
</dbReference>
<evidence type="ECO:0000313" key="2">
    <source>
        <dbReference type="Proteomes" id="UP001054252"/>
    </source>
</evidence>
<accession>A0AAV5JNU1</accession>
<dbReference type="AlphaFoldDB" id="A0AAV5JNU1"/>
<proteinExistence type="predicted"/>
<protein>
    <submittedName>
        <fullName evidence="1">Uncharacterized protein</fullName>
    </submittedName>
</protein>
<organism evidence="1 2">
    <name type="scientific">Rubroshorea leprosula</name>
    <dbReference type="NCBI Taxonomy" id="152421"/>
    <lineage>
        <taxon>Eukaryota</taxon>
        <taxon>Viridiplantae</taxon>
        <taxon>Streptophyta</taxon>
        <taxon>Embryophyta</taxon>
        <taxon>Tracheophyta</taxon>
        <taxon>Spermatophyta</taxon>
        <taxon>Magnoliopsida</taxon>
        <taxon>eudicotyledons</taxon>
        <taxon>Gunneridae</taxon>
        <taxon>Pentapetalae</taxon>
        <taxon>rosids</taxon>
        <taxon>malvids</taxon>
        <taxon>Malvales</taxon>
        <taxon>Dipterocarpaceae</taxon>
        <taxon>Rubroshorea</taxon>
    </lineage>
</organism>
<reference evidence="1 2" key="1">
    <citation type="journal article" date="2021" name="Commun. Biol.">
        <title>The genome of Shorea leprosula (Dipterocarpaceae) highlights the ecological relevance of drought in aseasonal tropical rainforests.</title>
        <authorList>
            <person name="Ng K.K.S."/>
            <person name="Kobayashi M.J."/>
            <person name="Fawcett J.A."/>
            <person name="Hatakeyama M."/>
            <person name="Paape T."/>
            <person name="Ng C.H."/>
            <person name="Ang C.C."/>
            <person name="Tnah L.H."/>
            <person name="Lee C.T."/>
            <person name="Nishiyama T."/>
            <person name="Sese J."/>
            <person name="O'Brien M.J."/>
            <person name="Copetti D."/>
            <person name="Mohd Noor M.I."/>
            <person name="Ong R.C."/>
            <person name="Putra M."/>
            <person name="Sireger I.Z."/>
            <person name="Indrioko S."/>
            <person name="Kosugi Y."/>
            <person name="Izuno A."/>
            <person name="Isagi Y."/>
            <person name="Lee S.L."/>
            <person name="Shimizu K.K."/>
        </authorList>
    </citation>
    <scope>NUCLEOTIDE SEQUENCE [LARGE SCALE GENOMIC DNA]</scope>
    <source>
        <strain evidence="1">214</strain>
    </source>
</reference>
<keyword evidence="2" id="KW-1185">Reference proteome</keyword>
<sequence>MMVQWLILLVQRQDQQGASLKLEGLLLPPASCIDDLFLLADLLKVACPSVIAHLEWGSELNVAYHRDAQYCLQWSLCLGLYPWAGSSHGPQLLLQYHALSLLPNALFLIVTSCH</sequence>
<comment type="caution">
    <text evidence="1">The sequence shown here is derived from an EMBL/GenBank/DDBJ whole genome shotgun (WGS) entry which is preliminary data.</text>
</comment>
<gene>
    <name evidence="1" type="ORF">SLEP1_g23763</name>
</gene>
<dbReference type="Proteomes" id="UP001054252">
    <property type="component" value="Unassembled WGS sequence"/>
</dbReference>
<evidence type="ECO:0000313" key="1">
    <source>
        <dbReference type="EMBL" id="GKV12641.1"/>
    </source>
</evidence>
<name>A0AAV5JNU1_9ROSI</name>